<dbReference type="InterPro" id="IPR008920">
    <property type="entry name" value="TF_FadR/GntR_C"/>
</dbReference>
<keyword evidence="3" id="KW-0804">Transcription</keyword>
<dbReference type="PANTHER" id="PTHR43537">
    <property type="entry name" value="TRANSCRIPTIONAL REGULATOR, GNTR FAMILY"/>
    <property type="match status" value="1"/>
</dbReference>
<keyword evidence="2" id="KW-0238">DNA-binding</keyword>
<evidence type="ECO:0000256" key="2">
    <source>
        <dbReference type="ARBA" id="ARBA00023125"/>
    </source>
</evidence>
<feature type="region of interest" description="Disordered" evidence="4">
    <location>
        <begin position="1"/>
        <end position="22"/>
    </location>
</feature>
<feature type="domain" description="HTH gntR-type" evidence="5">
    <location>
        <begin position="24"/>
        <end position="91"/>
    </location>
</feature>
<proteinExistence type="predicted"/>
<keyword evidence="1" id="KW-0805">Transcription regulation</keyword>
<dbReference type="PRINTS" id="PR00035">
    <property type="entry name" value="HTHGNTR"/>
</dbReference>
<dbReference type="OrthoDB" id="8631299at2"/>
<evidence type="ECO:0000256" key="4">
    <source>
        <dbReference type="SAM" id="MobiDB-lite"/>
    </source>
</evidence>
<accession>A0A4Z0BVC1</accession>
<dbReference type="Gene3D" id="1.20.120.530">
    <property type="entry name" value="GntR ligand-binding domain-like"/>
    <property type="match status" value="1"/>
</dbReference>
<dbReference type="InterPro" id="IPR011711">
    <property type="entry name" value="GntR_C"/>
</dbReference>
<protein>
    <submittedName>
        <fullName evidence="6">GntR family transcriptional regulator</fullName>
    </submittedName>
</protein>
<dbReference type="RefSeq" id="WP_135264325.1">
    <property type="nucleotide sequence ID" value="NZ_SMLM01000002.1"/>
</dbReference>
<dbReference type="SMART" id="SM00895">
    <property type="entry name" value="FCD"/>
    <property type="match status" value="1"/>
</dbReference>
<dbReference type="SUPFAM" id="SSF48008">
    <property type="entry name" value="GntR ligand-binding domain-like"/>
    <property type="match status" value="1"/>
</dbReference>
<dbReference type="GO" id="GO:0003700">
    <property type="term" value="F:DNA-binding transcription factor activity"/>
    <property type="evidence" value="ECO:0007669"/>
    <property type="project" value="InterPro"/>
</dbReference>
<dbReference type="CDD" id="cd07377">
    <property type="entry name" value="WHTH_GntR"/>
    <property type="match status" value="1"/>
</dbReference>
<sequence>MATAKSIPKPVERPNSGPAASNSDNIGLAVYEKLRVKAIGHDFLPGERLNEVELAREFGVSRTPLREALNRLTTEGFLRSIPGKGFFFRELDPKEIFDLYELRAAIEVAAVRLAVQRASTEDVNALAKMVEDASAQEDCEVSDLIAADEAFHSRLIALAGNSEMSRVVLNINARIQFVRWINVDKLSKRATHKDHRAVIQALRQRDAEACAGLLQKHISRRLDEIIEATHRRIAQIYTERASLMRS</sequence>
<dbReference type="SUPFAM" id="SSF46785">
    <property type="entry name" value="Winged helix' DNA-binding domain"/>
    <property type="match status" value="1"/>
</dbReference>
<name>A0A4Z0BVC1_9BURK</name>
<dbReference type="Pfam" id="PF07729">
    <property type="entry name" value="FCD"/>
    <property type="match status" value="1"/>
</dbReference>
<dbReference type="Proteomes" id="UP000298180">
    <property type="component" value="Unassembled WGS sequence"/>
</dbReference>
<evidence type="ECO:0000256" key="1">
    <source>
        <dbReference type="ARBA" id="ARBA00023015"/>
    </source>
</evidence>
<evidence type="ECO:0000313" key="7">
    <source>
        <dbReference type="Proteomes" id="UP000298180"/>
    </source>
</evidence>
<dbReference type="AlphaFoldDB" id="A0A4Z0BVC1"/>
<keyword evidence="7" id="KW-1185">Reference proteome</keyword>
<dbReference type="InterPro" id="IPR000524">
    <property type="entry name" value="Tscrpt_reg_HTH_GntR"/>
</dbReference>
<evidence type="ECO:0000259" key="5">
    <source>
        <dbReference type="PROSITE" id="PS50949"/>
    </source>
</evidence>
<dbReference type="GO" id="GO:0003677">
    <property type="term" value="F:DNA binding"/>
    <property type="evidence" value="ECO:0007669"/>
    <property type="project" value="UniProtKB-KW"/>
</dbReference>
<dbReference type="EMBL" id="SMLM01000002">
    <property type="protein sequence ID" value="TFZ02801.1"/>
    <property type="molecule type" value="Genomic_DNA"/>
</dbReference>
<comment type="caution">
    <text evidence="6">The sequence shown here is derived from an EMBL/GenBank/DDBJ whole genome shotgun (WGS) entry which is preliminary data.</text>
</comment>
<dbReference type="InterPro" id="IPR036388">
    <property type="entry name" value="WH-like_DNA-bd_sf"/>
</dbReference>
<dbReference type="InterPro" id="IPR036390">
    <property type="entry name" value="WH_DNA-bd_sf"/>
</dbReference>
<dbReference type="PROSITE" id="PS50949">
    <property type="entry name" value="HTH_GNTR"/>
    <property type="match status" value="1"/>
</dbReference>
<dbReference type="Pfam" id="PF00392">
    <property type="entry name" value="GntR"/>
    <property type="match status" value="1"/>
</dbReference>
<reference evidence="6 7" key="1">
    <citation type="submission" date="2019-03" db="EMBL/GenBank/DDBJ databases">
        <title>Ramlibacter henchirensis DSM 14656, whole genome shotgun sequence.</title>
        <authorList>
            <person name="Zhang X."/>
            <person name="Feng G."/>
            <person name="Zhu H."/>
        </authorList>
    </citation>
    <scope>NUCLEOTIDE SEQUENCE [LARGE SCALE GENOMIC DNA]</scope>
    <source>
        <strain evidence="6 7">DSM 14656</strain>
    </source>
</reference>
<dbReference type="PANTHER" id="PTHR43537:SF45">
    <property type="entry name" value="GNTR FAMILY REGULATORY PROTEIN"/>
    <property type="match status" value="1"/>
</dbReference>
<evidence type="ECO:0000313" key="6">
    <source>
        <dbReference type="EMBL" id="TFZ02801.1"/>
    </source>
</evidence>
<dbReference type="SMART" id="SM00345">
    <property type="entry name" value="HTH_GNTR"/>
    <property type="match status" value="1"/>
</dbReference>
<organism evidence="6 7">
    <name type="scientific">Ramlibacter henchirensis</name>
    <dbReference type="NCBI Taxonomy" id="204072"/>
    <lineage>
        <taxon>Bacteria</taxon>
        <taxon>Pseudomonadati</taxon>
        <taxon>Pseudomonadota</taxon>
        <taxon>Betaproteobacteria</taxon>
        <taxon>Burkholderiales</taxon>
        <taxon>Comamonadaceae</taxon>
        <taxon>Ramlibacter</taxon>
    </lineage>
</organism>
<evidence type="ECO:0000256" key="3">
    <source>
        <dbReference type="ARBA" id="ARBA00023163"/>
    </source>
</evidence>
<gene>
    <name evidence="6" type="ORF">EZ313_16295</name>
</gene>
<dbReference type="Gene3D" id="1.10.10.10">
    <property type="entry name" value="Winged helix-like DNA-binding domain superfamily/Winged helix DNA-binding domain"/>
    <property type="match status" value="1"/>
</dbReference>